<dbReference type="GO" id="GO:0008270">
    <property type="term" value="F:zinc ion binding"/>
    <property type="evidence" value="ECO:0007669"/>
    <property type="project" value="UniProtKB-KW"/>
</dbReference>
<evidence type="ECO:0000256" key="2">
    <source>
        <dbReference type="ARBA" id="ARBA00022771"/>
    </source>
</evidence>
<dbReference type="GeneID" id="94837189"/>
<dbReference type="SUPFAM" id="SSF57850">
    <property type="entry name" value="RING/U-box"/>
    <property type="match status" value="1"/>
</dbReference>
<dbReference type="InterPro" id="IPR001841">
    <property type="entry name" value="Znf_RING"/>
</dbReference>
<feature type="coiled-coil region" evidence="5">
    <location>
        <begin position="304"/>
        <end position="331"/>
    </location>
</feature>
<dbReference type="SMART" id="SM00184">
    <property type="entry name" value="RING"/>
    <property type="match status" value="1"/>
</dbReference>
<dbReference type="RefSeq" id="XP_068362103.1">
    <property type="nucleotide sequence ID" value="XM_068502485.1"/>
</dbReference>
<evidence type="ECO:0000256" key="4">
    <source>
        <dbReference type="PROSITE-ProRule" id="PRU00175"/>
    </source>
</evidence>
<keyword evidence="1" id="KW-0479">Metal-binding</keyword>
<organism evidence="7 8">
    <name type="scientific">Tritrichomonas foetus</name>
    <dbReference type="NCBI Taxonomy" id="1144522"/>
    <lineage>
        <taxon>Eukaryota</taxon>
        <taxon>Metamonada</taxon>
        <taxon>Parabasalia</taxon>
        <taxon>Tritrichomonadida</taxon>
        <taxon>Tritrichomonadidae</taxon>
        <taxon>Tritrichomonas</taxon>
    </lineage>
</organism>
<name>A0A1J4KC20_9EUKA</name>
<dbReference type="PROSITE" id="PS00518">
    <property type="entry name" value="ZF_RING_1"/>
    <property type="match status" value="1"/>
</dbReference>
<reference evidence="7" key="1">
    <citation type="submission" date="2016-10" db="EMBL/GenBank/DDBJ databases">
        <authorList>
            <person name="Benchimol M."/>
            <person name="Almeida L.G."/>
            <person name="Vasconcelos A.T."/>
            <person name="Perreira-Neves A."/>
            <person name="Rosa I.A."/>
            <person name="Tasca T."/>
            <person name="Bogo M.R."/>
            <person name="de Souza W."/>
        </authorList>
    </citation>
    <scope>NUCLEOTIDE SEQUENCE [LARGE SCALE GENOMIC DNA]</scope>
    <source>
        <strain evidence="7">K</strain>
    </source>
</reference>
<dbReference type="VEuPathDB" id="TrichDB:TRFO_22300"/>
<feature type="coiled-coil region" evidence="5">
    <location>
        <begin position="402"/>
        <end position="436"/>
    </location>
</feature>
<dbReference type="OrthoDB" id="10266039at2759"/>
<dbReference type="EMBL" id="MLAK01000652">
    <property type="protein sequence ID" value="OHT08967.1"/>
    <property type="molecule type" value="Genomic_DNA"/>
</dbReference>
<evidence type="ECO:0000256" key="1">
    <source>
        <dbReference type="ARBA" id="ARBA00022723"/>
    </source>
</evidence>
<evidence type="ECO:0000256" key="3">
    <source>
        <dbReference type="ARBA" id="ARBA00022833"/>
    </source>
</evidence>
<dbReference type="Proteomes" id="UP000179807">
    <property type="component" value="Unassembled WGS sequence"/>
</dbReference>
<protein>
    <recommendedName>
        <fullName evidence="6">RING-type domain-containing protein</fullName>
    </recommendedName>
</protein>
<dbReference type="InterPro" id="IPR017907">
    <property type="entry name" value="Znf_RING_CS"/>
</dbReference>
<keyword evidence="5" id="KW-0175">Coiled coil</keyword>
<evidence type="ECO:0000313" key="7">
    <source>
        <dbReference type="EMBL" id="OHT08967.1"/>
    </source>
</evidence>
<dbReference type="PROSITE" id="PS50089">
    <property type="entry name" value="ZF_RING_2"/>
    <property type="match status" value="1"/>
</dbReference>
<comment type="caution">
    <text evidence="7">The sequence shown here is derived from an EMBL/GenBank/DDBJ whole genome shotgun (WGS) entry which is preliminary data.</text>
</comment>
<feature type="domain" description="RING-type" evidence="6">
    <location>
        <begin position="457"/>
        <end position="497"/>
    </location>
</feature>
<keyword evidence="3" id="KW-0862">Zinc</keyword>
<evidence type="ECO:0000259" key="6">
    <source>
        <dbReference type="PROSITE" id="PS50089"/>
    </source>
</evidence>
<dbReference type="AlphaFoldDB" id="A0A1J4KC20"/>
<evidence type="ECO:0000313" key="8">
    <source>
        <dbReference type="Proteomes" id="UP000179807"/>
    </source>
</evidence>
<accession>A0A1J4KC20</accession>
<keyword evidence="8" id="KW-1185">Reference proteome</keyword>
<evidence type="ECO:0000256" key="5">
    <source>
        <dbReference type="SAM" id="Coils"/>
    </source>
</evidence>
<gene>
    <name evidence="7" type="ORF">TRFO_22300</name>
</gene>
<dbReference type="InterPro" id="IPR013083">
    <property type="entry name" value="Znf_RING/FYVE/PHD"/>
</dbReference>
<keyword evidence="2 4" id="KW-0863">Zinc-finger</keyword>
<sequence>MFDDDPLFYYSSLPVYKHILKLYLQIQRKFLEKQTSRNQLMDFFNKSNQDSLMENLGDLALTEINDECMDFDIIDFLSNRINEKIQDFLDIQTFESIQEMKNLFAILFNFSIYPIFKLNETNFKEHELLKPLTQFCSIIFDEINENCYQKMLPFSSAQILLELSVLKFQTSKMVQEMIKTESIFFAKDDEKNTFNDNFPPEICCNHREFMDIIKTSNEFFIQNSQEVSRILPQFFELKKVFDDMTNQYNLLKQLNNEYMDVFLSCFPISSFYEKLNNEQFSLFIRPRPIVINDVLGQDISQQTLHYYQNKITEIQEQNNKLENELKKRTEFELYFQNKYKIIPSQSNYQIIFNNFSLLIDYYNRIIENIDVFDESITNLIELSEVFNDKENHDLAISVKTVNDHLDKQIKSYKNSIQERQEQIEIINDEISKIQNATLIIQQNKKMIENQVSNPADCALCRIERKYVLTTCGHTFCDSCYQNLCLQQTLPHFCPFCNISFTFNDIIKINWSSEIIVISDSSSDED</sequence>
<proteinExistence type="predicted"/>
<dbReference type="Gene3D" id="3.30.40.10">
    <property type="entry name" value="Zinc/RING finger domain, C3HC4 (zinc finger)"/>
    <property type="match status" value="1"/>
</dbReference>